<keyword evidence="2" id="KW-1185">Reference proteome</keyword>
<gene>
    <name evidence="1" type="ORF">CGZ93_01285</name>
</gene>
<dbReference type="EMBL" id="NMVQ01000001">
    <property type="protein sequence ID" value="OYO25119.1"/>
    <property type="molecule type" value="Genomic_DNA"/>
</dbReference>
<evidence type="ECO:0000313" key="2">
    <source>
        <dbReference type="Proteomes" id="UP000216311"/>
    </source>
</evidence>
<accession>A0A255HBQ8</accession>
<sequence>MGLATATTLLAGCTSEVAERAAVSKQLRAEVSTLTEAPGLAQLADLRHLAEPTDGLREWFIGRAMVYRVIEASPEVATIALWRRTRPGPEPFNRNRTAIGSACAKLESAGSVTVRAVTCPHELAGELPDDSAPTWGRAAESRQAVEALRTELDFALWWLLARNADGTQPRREPRGVREVAAAVEKTSRDWERGEHRASAELLQLNERDGRAVGRVRVQASAPDLTHVGTTTTSNRCFTFEVDLSAAPADRQGWAPLVPGVC</sequence>
<reference evidence="1 2" key="1">
    <citation type="submission" date="2017-07" db="EMBL/GenBank/DDBJ databases">
        <title>Draft whole genome sequences of clinical Proprionibacteriaceae strains.</title>
        <authorList>
            <person name="Bernier A.-M."/>
            <person name="Bernard K."/>
            <person name="Domingo M.-C."/>
        </authorList>
    </citation>
    <scope>NUCLEOTIDE SEQUENCE [LARGE SCALE GENOMIC DNA]</scope>
    <source>
        <strain evidence="1 2">NML 130396</strain>
    </source>
</reference>
<proteinExistence type="predicted"/>
<dbReference type="Proteomes" id="UP000216311">
    <property type="component" value="Unassembled WGS sequence"/>
</dbReference>
<comment type="caution">
    <text evidence="1">The sequence shown here is derived from an EMBL/GenBank/DDBJ whole genome shotgun (WGS) entry which is preliminary data.</text>
</comment>
<evidence type="ECO:0000313" key="1">
    <source>
        <dbReference type="EMBL" id="OYO25119.1"/>
    </source>
</evidence>
<organism evidence="1 2">
    <name type="scientific">Enemella dayhoffiae</name>
    <dbReference type="NCBI Taxonomy" id="2016507"/>
    <lineage>
        <taxon>Bacteria</taxon>
        <taxon>Bacillati</taxon>
        <taxon>Actinomycetota</taxon>
        <taxon>Actinomycetes</taxon>
        <taxon>Propionibacteriales</taxon>
        <taxon>Propionibacteriaceae</taxon>
        <taxon>Enemella</taxon>
    </lineage>
</organism>
<name>A0A255HBQ8_9ACTN</name>
<protein>
    <submittedName>
        <fullName evidence="1">Uncharacterized protein</fullName>
    </submittedName>
</protein>
<dbReference type="AlphaFoldDB" id="A0A255HBQ8"/>